<reference evidence="4 5" key="1">
    <citation type="journal article" date="2024" name="J. Plant Pathol.">
        <title>Sequence and assembly of the genome of Seiridium unicorne, isolate CBS 538.82, causal agent of cypress canker disease.</title>
        <authorList>
            <person name="Scali E."/>
            <person name="Rocca G.D."/>
            <person name="Danti R."/>
            <person name="Garbelotto M."/>
            <person name="Barberini S."/>
            <person name="Baroncelli R."/>
            <person name="Emiliani G."/>
        </authorList>
    </citation>
    <scope>NUCLEOTIDE SEQUENCE [LARGE SCALE GENOMIC DNA]</scope>
    <source>
        <strain evidence="4 5">BM-138-508</strain>
    </source>
</reference>
<evidence type="ECO:0000256" key="3">
    <source>
        <dbReference type="ARBA" id="ARBA00023002"/>
    </source>
</evidence>
<dbReference type="Pfam" id="PF00106">
    <property type="entry name" value="adh_short"/>
    <property type="match status" value="1"/>
</dbReference>
<dbReference type="InterPro" id="IPR051468">
    <property type="entry name" value="Fungal_SecMetab_SDRs"/>
</dbReference>
<dbReference type="PANTHER" id="PTHR43544">
    <property type="entry name" value="SHORT-CHAIN DEHYDROGENASE/REDUCTASE"/>
    <property type="match status" value="1"/>
</dbReference>
<dbReference type="Gene3D" id="3.40.50.720">
    <property type="entry name" value="NAD(P)-binding Rossmann-like Domain"/>
    <property type="match status" value="1"/>
</dbReference>
<evidence type="ECO:0000256" key="1">
    <source>
        <dbReference type="ARBA" id="ARBA00006484"/>
    </source>
</evidence>
<comment type="similarity">
    <text evidence="1">Belongs to the short-chain dehydrogenases/reductases (SDR) family.</text>
</comment>
<evidence type="ECO:0000313" key="4">
    <source>
        <dbReference type="EMBL" id="KAK9417259.1"/>
    </source>
</evidence>
<dbReference type="SUPFAM" id="SSF51735">
    <property type="entry name" value="NAD(P)-binding Rossmann-fold domains"/>
    <property type="match status" value="1"/>
</dbReference>
<evidence type="ECO:0000256" key="2">
    <source>
        <dbReference type="ARBA" id="ARBA00022857"/>
    </source>
</evidence>
<dbReference type="PANTHER" id="PTHR43544:SF7">
    <property type="entry name" value="NADB-LER2"/>
    <property type="match status" value="1"/>
</dbReference>
<evidence type="ECO:0000313" key="5">
    <source>
        <dbReference type="Proteomes" id="UP001408356"/>
    </source>
</evidence>
<dbReference type="InterPro" id="IPR036291">
    <property type="entry name" value="NAD(P)-bd_dom_sf"/>
</dbReference>
<keyword evidence="2" id="KW-0521">NADP</keyword>
<comment type="caution">
    <text evidence="4">The sequence shown here is derived from an EMBL/GenBank/DDBJ whole genome shotgun (WGS) entry which is preliminary data.</text>
</comment>
<name>A0ABR2URJ2_9PEZI</name>
<keyword evidence="3" id="KW-0560">Oxidoreductase</keyword>
<proteinExistence type="inferred from homology"/>
<dbReference type="Proteomes" id="UP001408356">
    <property type="component" value="Unassembled WGS sequence"/>
</dbReference>
<sequence>MEDQPVIFISGVNKGIGSALARAYLSRPKYVVVGNVRNDNALEVAELKAFSKGSSSKLFLVNIESSSITDPTKAIEELKSAGINHINVFIANTAVSPPLGPLESTNTEEMASVFRINTLGPLALFQACHLLLAESTNAKFVAVSSGVGSIGNMEAFGSHLAPAYCVSKTALQWMTV</sequence>
<keyword evidence="5" id="KW-1185">Reference proteome</keyword>
<gene>
    <name evidence="4" type="ORF">SUNI508_09063</name>
</gene>
<accession>A0ABR2URJ2</accession>
<dbReference type="EMBL" id="JARVKF010000400">
    <property type="protein sequence ID" value="KAK9417259.1"/>
    <property type="molecule type" value="Genomic_DNA"/>
</dbReference>
<dbReference type="InterPro" id="IPR002347">
    <property type="entry name" value="SDR_fam"/>
</dbReference>
<organism evidence="4 5">
    <name type="scientific">Seiridium unicorne</name>
    <dbReference type="NCBI Taxonomy" id="138068"/>
    <lineage>
        <taxon>Eukaryota</taxon>
        <taxon>Fungi</taxon>
        <taxon>Dikarya</taxon>
        <taxon>Ascomycota</taxon>
        <taxon>Pezizomycotina</taxon>
        <taxon>Sordariomycetes</taxon>
        <taxon>Xylariomycetidae</taxon>
        <taxon>Amphisphaeriales</taxon>
        <taxon>Sporocadaceae</taxon>
        <taxon>Seiridium</taxon>
    </lineage>
</organism>
<protein>
    <submittedName>
        <fullName evidence="4">Ketoreductase (KR) domain-containing protein</fullName>
    </submittedName>
</protein>
<dbReference type="PRINTS" id="PR00081">
    <property type="entry name" value="GDHRDH"/>
</dbReference>